<keyword evidence="2" id="KW-1185">Reference proteome</keyword>
<name>A0A1L3ZTM7_9SPHN</name>
<evidence type="ECO:0000313" key="2">
    <source>
        <dbReference type="Proteomes" id="UP000182063"/>
    </source>
</evidence>
<sequence length="215" mass="22506">MPADSSEAPFRAFVEETIASSGSANHDFVGLLAGSGPVSRPTMADTLHHLSLLHGNRPSVFEVVAQSALVPAPEWLNAAMRAFAGERDLMSRLMVAAGPPPSRLGQTSVQETVSGTRTALLTLAGSDRLGCAIGAAAALLLDWDGVSEALAGIAQRLGADAGRRHQAWPSPAETMRMAETAAALPGGERAVRFGFQTLLAQHRAFWNIVQSRATA</sequence>
<organism evidence="1 2">
    <name type="scientific">Tardibacter chloracetimidivorans</name>
    <dbReference type="NCBI Taxonomy" id="1921510"/>
    <lineage>
        <taxon>Bacteria</taxon>
        <taxon>Pseudomonadati</taxon>
        <taxon>Pseudomonadota</taxon>
        <taxon>Alphaproteobacteria</taxon>
        <taxon>Sphingomonadales</taxon>
        <taxon>Sphingomonadaceae</taxon>
        <taxon>Tardibacter</taxon>
    </lineage>
</organism>
<dbReference type="STRING" id="1921510.BSL82_06345"/>
<accession>A0A1L3ZTM7</accession>
<protein>
    <submittedName>
        <fullName evidence="1">Uncharacterized protein</fullName>
    </submittedName>
</protein>
<dbReference type="EMBL" id="CP018221">
    <property type="protein sequence ID" value="API58977.1"/>
    <property type="molecule type" value="Genomic_DNA"/>
</dbReference>
<gene>
    <name evidence="1" type="ORF">BSL82_06345</name>
</gene>
<dbReference type="OrthoDB" id="7468483at2"/>
<dbReference type="KEGG" id="sphj:BSL82_06345"/>
<dbReference type="Proteomes" id="UP000182063">
    <property type="component" value="Chromosome"/>
</dbReference>
<dbReference type="Pfam" id="PF22391">
    <property type="entry name" value="DUF6975"/>
    <property type="match status" value="1"/>
</dbReference>
<evidence type="ECO:0000313" key="1">
    <source>
        <dbReference type="EMBL" id="API58977.1"/>
    </source>
</evidence>
<dbReference type="InterPro" id="IPR054248">
    <property type="entry name" value="DUF6975"/>
</dbReference>
<proteinExistence type="predicted"/>
<dbReference type="AlphaFoldDB" id="A0A1L3ZTM7"/>
<reference evidence="2" key="1">
    <citation type="submission" date="2016-11" db="EMBL/GenBank/DDBJ databases">
        <title>Complete Genome Sequence of alachlor-degrading Sphingomonas sp. strain JJ-A5.</title>
        <authorList>
            <person name="Lee H."/>
            <person name="Ka J.-O."/>
        </authorList>
    </citation>
    <scope>NUCLEOTIDE SEQUENCE [LARGE SCALE GENOMIC DNA]</scope>
    <source>
        <strain evidence="2">JJ-A5</strain>
    </source>
</reference>
<dbReference type="RefSeq" id="WP_072596529.1">
    <property type="nucleotide sequence ID" value="NZ_CP018221.1"/>
</dbReference>